<dbReference type="AlphaFoldDB" id="A0A8T9T239"/>
<accession>A0A8T9T239</accession>
<dbReference type="KEGG" id="haei:MUN82_09120"/>
<sequence length="137" mass="15826">MLLNSASDPTDGSSCILVYDEDNHWLRATWKGFVDKGEATRGADHYLISMRDVNCPYLLNDNSQLVGPWFDSIEWLQRIWGPQANRLGLRYVAHVTHRLRSELAVLDKHHPFQGQFEVQLFETVAAAEDWLRACQKR</sequence>
<evidence type="ECO:0000313" key="2">
    <source>
        <dbReference type="Proteomes" id="UP000829925"/>
    </source>
</evidence>
<gene>
    <name evidence="1" type="ORF">MUN82_09120</name>
</gene>
<dbReference type="EMBL" id="CP095053">
    <property type="protein sequence ID" value="UOR07244.1"/>
    <property type="molecule type" value="Genomic_DNA"/>
</dbReference>
<dbReference type="RefSeq" id="WP_245096849.1">
    <property type="nucleotide sequence ID" value="NZ_CP095053.1"/>
</dbReference>
<protein>
    <recommendedName>
        <fullName evidence="3">STAS/SEC14 domain-containing protein</fullName>
    </recommendedName>
</protein>
<organism evidence="1 2">
    <name type="scientific">Hymenobacter aerilatus</name>
    <dbReference type="NCBI Taxonomy" id="2932251"/>
    <lineage>
        <taxon>Bacteria</taxon>
        <taxon>Pseudomonadati</taxon>
        <taxon>Bacteroidota</taxon>
        <taxon>Cytophagia</taxon>
        <taxon>Cytophagales</taxon>
        <taxon>Hymenobacteraceae</taxon>
        <taxon>Hymenobacter</taxon>
    </lineage>
</organism>
<evidence type="ECO:0000313" key="1">
    <source>
        <dbReference type="EMBL" id="UOR07244.1"/>
    </source>
</evidence>
<keyword evidence="2" id="KW-1185">Reference proteome</keyword>
<proteinExistence type="predicted"/>
<evidence type="ECO:0008006" key="3">
    <source>
        <dbReference type="Google" id="ProtNLM"/>
    </source>
</evidence>
<name>A0A8T9T239_9BACT</name>
<dbReference type="Proteomes" id="UP000829925">
    <property type="component" value="Chromosome"/>
</dbReference>
<reference evidence="1 2" key="1">
    <citation type="submission" date="2022-04" db="EMBL/GenBank/DDBJ databases">
        <title>Hymenobacter sp. isolated from the air.</title>
        <authorList>
            <person name="Won M."/>
            <person name="Lee C.-M."/>
            <person name="Woen H.-Y."/>
            <person name="Kwon S.-W."/>
        </authorList>
    </citation>
    <scope>NUCLEOTIDE SEQUENCE [LARGE SCALE GENOMIC DNA]</scope>
    <source>
        <strain evidence="2">5413 J-13</strain>
    </source>
</reference>